<feature type="coiled-coil region" evidence="1">
    <location>
        <begin position="39"/>
        <end position="66"/>
    </location>
</feature>
<evidence type="ECO:0000256" key="1">
    <source>
        <dbReference type="SAM" id="Coils"/>
    </source>
</evidence>
<dbReference type="Proteomes" id="UP000652176">
    <property type="component" value="Unassembled WGS sequence"/>
</dbReference>
<proteinExistence type="predicted"/>
<evidence type="ECO:0008006" key="4">
    <source>
        <dbReference type="Google" id="ProtNLM"/>
    </source>
</evidence>
<organism evidence="2 3">
    <name type="scientific">Methylomonas albis</name>
    <dbReference type="NCBI Taxonomy" id="1854563"/>
    <lineage>
        <taxon>Bacteria</taxon>
        <taxon>Pseudomonadati</taxon>
        <taxon>Pseudomonadota</taxon>
        <taxon>Gammaproteobacteria</taxon>
        <taxon>Methylococcales</taxon>
        <taxon>Methylococcaceae</taxon>
        <taxon>Methylomonas</taxon>
    </lineage>
</organism>
<reference evidence="2 3" key="1">
    <citation type="submission" date="2020-09" db="EMBL/GenBank/DDBJ databases">
        <title>Methylomonas albis sp. nov. and Methylomonas fluvii sp. nov.: Two cold-adapted methanotrophs from the River Elbe and an amended description of Methylovulum psychrotolerans strain Eb1.</title>
        <authorList>
            <person name="Bussmann I.K."/>
            <person name="Klings K.-W."/>
            <person name="Warnstedt J."/>
            <person name="Hoppert M."/>
            <person name="Saborowski A."/>
            <person name="Horn F."/>
            <person name="Liebner S."/>
        </authorList>
    </citation>
    <scope>NUCLEOTIDE SEQUENCE [LARGE SCALE GENOMIC DNA]</scope>
    <source>
        <strain evidence="2 3">EbA</strain>
    </source>
</reference>
<keyword evidence="3" id="KW-1185">Reference proteome</keyword>
<evidence type="ECO:0000313" key="3">
    <source>
        <dbReference type="Proteomes" id="UP000652176"/>
    </source>
</evidence>
<gene>
    <name evidence="2" type="ORF">IE877_00070</name>
</gene>
<accession>A0ABR9CU89</accession>
<name>A0ABR9CU89_9GAMM</name>
<keyword evidence="1" id="KW-0175">Coiled coil</keyword>
<sequence>MKTRRSRSKLDKMSPEALDASFPSARYFQVHFEYLHETINDLKQQISHANQQIAGLQQQLQAHSLEEMPKVNYASETKPAGNLRQS</sequence>
<comment type="caution">
    <text evidence="2">The sequence shown here is derived from an EMBL/GenBank/DDBJ whole genome shotgun (WGS) entry which is preliminary data.</text>
</comment>
<dbReference type="EMBL" id="JACXSS010000001">
    <property type="protein sequence ID" value="MBD9354297.1"/>
    <property type="molecule type" value="Genomic_DNA"/>
</dbReference>
<evidence type="ECO:0000313" key="2">
    <source>
        <dbReference type="EMBL" id="MBD9354297.1"/>
    </source>
</evidence>
<protein>
    <recommendedName>
        <fullName evidence="4">SlyX protein</fullName>
    </recommendedName>
</protein>
<dbReference type="RefSeq" id="WP_192372093.1">
    <property type="nucleotide sequence ID" value="NZ_CAJHIV010000001.1"/>
</dbReference>